<dbReference type="InterPro" id="IPR001608">
    <property type="entry name" value="Ala_racemase_N"/>
</dbReference>
<dbReference type="NCBIfam" id="TIGR00492">
    <property type="entry name" value="alr"/>
    <property type="match status" value="1"/>
</dbReference>
<comment type="catalytic activity">
    <reaction evidence="1 9">
        <text>L-alanine = D-alanine</text>
        <dbReference type="Rhea" id="RHEA:20249"/>
        <dbReference type="ChEBI" id="CHEBI:57416"/>
        <dbReference type="ChEBI" id="CHEBI:57972"/>
        <dbReference type="EC" id="5.1.1.1"/>
    </reaction>
</comment>
<dbReference type="FunFam" id="3.20.20.10:FF:000002">
    <property type="entry name" value="Alanine racemase"/>
    <property type="match status" value="1"/>
</dbReference>
<comment type="caution">
    <text evidence="13">The sequence shown here is derived from an EMBL/GenBank/DDBJ whole genome shotgun (WGS) entry which is preliminary data.</text>
</comment>
<keyword evidence="6 9" id="KW-0663">Pyridoxal phosphate</keyword>
<evidence type="ECO:0000256" key="2">
    <source>
        <dbReference type="ARBA" id="ARBA00001933"/>
    </source>
</evidence>
<proteinExistence type="inferred from homology"/>
<name>A0A832J5S3_9GAMM</name>
<evidence type="ECO:0000256" key="10">
    <source>
        <dbReference type="PIRSR" id="PIRSR600821-50"/>
    </source>
</evidence>
<dbReference type="InterPro" id="IPR020622">
    <property type="entry name" value="Ala_racemase_pyridoxalP-BS"/>
</dbReference>
<feature type="binding site" evidence="9 11">
    <location>
        <position position="302"/>
    </location>
    <ligand>
        <name>substrate</name>
    </ligand>
</feature>
<evidence type="ECO:0000256" key="3">
    <source>
        <dbReference type="ARBA" id="ARBA00004752"/>
    </source>
</evidence>
<feature type="active site" description="Proton acceptor; specific for L-alanine" evidence="9">
    <location>
        <position position="254"/>
    </location>
</feature>
<comment type="pathway">
    <text evidence="8 9">Amino-acid biosynthesis; D-alanine biosynthesis; D-alanine from L-alanine: step 1/1.</text>
</comment>
<dbReference type="GO" id="GO:0008784">
    <property type="term" value="F:alanine racemase activity"/>
    <property type="evidence" value="ECO:0007669"/>
    <property type="project" value="UniProtKB-UniRule"/>
</dbReference>
<comment type="pathway">
    <text evidence="3">Cell wall biogenesis; peptidoglycan biosynthesis.</text>
</comment>
<dbReference type="InterPro" id="IPR000821">
    <property type="entry name" value="Ala_racemase"/>
</dbReference>
<dbReference type="GO" id="GO:0030632">
    <property type="term" value="P:D-alanine biosynthetic process"/>
    <property type="evidence" value="ECO:0007669"/>
    <property type="project" value="UniProtKB-UniRule"/>
</dbReference>
<dbReference type="SUPFAM" id="SSF51419">
    <property type="entry name" value="PLP-binding barrel"/>
    <property type="match status" value="1"/>
</dbReference>
<keyword evidence="7 9" id="KW-0413">Isomerase</keyword>
<protein>
    <recommendedName>
        <fullName evidence="5 9">Alanine racemase</fullName>
        <ecNumber evidence="5 9">5.1.1.1</ecNumber>
    </recommendedName>
</protein>
<dbReference type="EMBL" id="DRNF01000084">
    <property type="protein sequence ID" value="HHJ80239.1"/>
    <property type="molecule type" value="Genomic_DNA"/>
</dbReference>
<dbReference type="Proteomes" id="UP000885832">
    <property type="component" value="Unassembled WGS sequence"/>
</dbReference>
<organism evidence="13">
    <name type="scientific">Candidatus Tenderia electrophaga</name>
    <dbReference type="NCBI Taxonomy" id="1748243"/>
    <lineage>
        <taxon>Bacteria</taxon>
        <taxon>Pseudomonadati</taxon>
        <taxon>Pseudomonadota</taxon>
        <taxon>Gammaproteobacteria</taxon>
        <taxon>Candidatus Tenderiales</taxon>
        <taxon>Candidatus Tenderiaceae</taxon>
        <taxon>Candidatus Tenderia</taxon>
    </lineage>
</organism>
<evidence type="ECO:0000256" key="7">
    <source>
        <dbReference type="ARBA" id="ARBA00023235"/>
    </source>
</evidence>
<reference evidence="13" key="1">
    <citation type="journal article" date="2020" name="mSystems">
        <title>Genome- and Community-Level Interaction Insights into Carbon Utilization and Element Cycling Functions of Hydrothermarchaeota in Hydrothermal Sediment.</title>
        <authorList>
            <person name="Zhou Z."/>
            <person name="Liu Y."/>
            <person name="Xu W."/>
            <person name="Pan J."/>
            <person name="Luo Z.H."/>
            <person name="Li M."/>
        </authorList>
    </citation>
    <scope>NUCLEOTIDE SEQUENCE [LARGE SCALE GENOMIC DNA]</scope>
    <source>
        <strain evidence="13">HyVt-505</strain>
    </source>
</reference>
<evidence type="ECO:0000256" key="5">
    <source>
        <dbReference type="ARBA" id="ARBA00013089"/>
    </source>
</evidence>
<evidence type="ECO:0000256" key="4">
    <source>
        <dbReference type="ARBA" id="ARBA00007880"/>
    </source>
</evidence>
<dbReference type="HAMAP" id="MF_01201">
    <property type="entry name" value="Ala_racemase"/>
    <property type="match status" value="1"/>
</dbReference>
<dbReference type="Pfam" id="PF00842">
    <property type="entry name" value="Ala_racemase_C"/>
    <property type="match status" value="1"/>
</dbReference>
<comment type="function">
    <text evidence="9">Catalyzes the interconversion of L-alanine and D-alanine. May also act on other amino acids.</text>
</comment>
<dbReference type="PANTHER" id="PTHR30511">
    <property type="entry name" value="ALANINE RACEMASE"/>
    <property type="match status" value="1"/>
</dbReference>
<evidence type="ECO:0000313" key="13">
    <source>
        <dbReference type="EMBL" id="HHJ80239.1"/>
    </source>
</evidence>
<feature type="modified residue" description="N6-(pyridoxal phosphate)lysine" evidence="9 10">
    <location>
        <position position="35"/>
    </location>
</feature>
<dbReference type="PANTHER" id="PTHR30511:SF4">
    <property type="entry name" value="ALANINE RACEMASE, BIOSYNTHETIC"/>
    <property type="match status" value="1"/>
</dbReference>
<comment type="similarity">
    <text evidence="4 9">Belongs to the alanine racemase family.</text>
</comment>
<dbReference type="SUPFAM" id="SSF50621">
    <property type="entry name" value="Alanine racemase C-terminal domain-like"/>
    <property type="match status" value="1"/>
</dbReference>
<evidence type="ECO:0000256" key="6">
    <source>
        <dbReference type="ARBA" id="ARBA00022898"/>
    </source>
</evidence>
<dbReference type="AlphaFoldDB" id="A0A832J5S3"/>
<dbReference type="UniPathway" id="UPA00042">
    <property type="reaction ID" value="UER00497"/>
</dbReference>
<dbReference type="SMART" id="SM01005">
    <property type="entry name" value="Ala_racemase_C"/>
    <property type="match status" value="1"/>
</dbReference>
<dbReference type="CDD" id="cd06827">
    <property type="entry name" value="PLPDE_III_AR_proteobact"/>
    <property type="match status" value="1"/>
</dbReference>
<evidence type="ECO:0000256" key="1">
    <source>
        <dbReference type="ARBA" id="ARBA00000316"/>
    </source>
</evidence>
<dbReference type="Pfam" id="PF01168">
    <property type="entry name" value="Ala_racemase_N"/>
    <property type="match status" value="1"/>
</dbReference>
<evidence type="ECO:0000256" key="9">
    <source>
        <dbReference type="HAMAP-Rule" id="MF_01201"/>
    </source>
</evidence>
<dbReference type="GO" id="GO:0005829">
    <property type="term" value="C:cytosol"/>
    <property type="evidence" value="ECO:0007669"/>
    <property type="project" value="TreeGrafter"/>
</dbReference>
<gene>
    <name evidence="13" type="primary">alr</name>
    <name evidence="13" type="ORF">ENJ65_01245</name>
</gene>
<dbReference type="InterPro" id="IPR011079">
    <property type="entry name" value="Ala_racemase_C"/>
</dbReference>
<feature type="active site" description="Proton acceptor; specific for D-alanine" evidence="9">
    <location>
        <position position="35"/>
    </location>
</feature>
<dbReference type="Gene3D" id="3.20.20.10">
    <property type="entry name" value="Alanine racemase"/>
    <property type="match status" value="1"/>
</dbReference>
<comment type="cofactor">
    <cofactor evidence="2 9 10">
        <name>pyridoxal 5'-phosphate</name>
        <dbReference type="ChEBI" id="CHEBI:597326"/>
    </cofactor>
</comment>
<feature type="binding site" evidence="9 11">
    <location>
        <position position="130"/>
    </location>
    <ligand>
        <name>substrate</name>
    </ligand>
</feature>
<dbReference type="InterPro" id="IPR029066">
    <property type="entry name" value="PLP-binding_barrel"/>
</dbReference>
<evidence type="ECO:0000259" key="12">
    <source>
        <dbReference type="SMART" id="SM01005"/>
    </source>
</evidence>
<feature type="domain" description="Alanine racemase C-terminal" evidence="12">
    <location>
        <begin position="233"/>
        <end position="357"/>
    </location>
</feature>
<evidence type="ECO:0000256" key="8">
    <source>
        <dbReference type="ARBA" id="ARBA00037912"/>
    </source>
</evidence>
<dbReference type="PROSITE" id="PS00395">
    <property type="entry name" value="ALANINE_RACEMASE"/>
    <property type="match status" value="1"/>
</dbReference>
<dbReference type="FunFam" id="2.40.37.10:FF:000002">
    <property type="entry name" value="Alanine racemase"/>
    <property type="match status" value="1"/>
</dbReference>
<evidence type="ECO:0000256" key="11">
    <source>
        <dbReference type="PIRSR" id="PIRSR600821-52"/>
    </source>
</evidence>
<accession>A0A832J5S3</accession>
<dbReference type="InterPro" id="IPR009006">
    <property type="entry name" value="Ala_racemase/Decarboxylase_C"/>
</dbReference>
<dbReference type="GO" id="GO:0030170">
    <property type="term" value="F:pyridoxal phosphate binding"/>
    <property type="evidence" value="ECO:0007669"/>
    <property type="project" value="UniProtKB-UniRule"/>
</dbReference>
<dbReference type="EC" id="5.1.1.1" evidence="5 9"/>
<dbReference type="PRINTS" id="PR00992">
    <property type="entry name" value="ALARACEMASE"/>
</dbReference>
<dbReference type="Gene3D" id="2.40.37.10">
    <property type="entry name" value="Lyase, Ornithine Decarboxylase, Chain A, domain 1"/>
    <property type="match status" value="1"/>
</dbReference>
<sequence length="358" mass="39281">MTPAVEAHINLTALARNLERVRQAAPDSKIMAVIKANAYGHGMVQVANALAAADAFSVARLQEAVQLRQAGISKDITVLEGFHNVAELNDFSRYDLQPTLHQPAQIDLLRRTQLEKPIQVWLKIDSGMHRMGVAPEAVRACWKVLQKIESVSIVRLMTHLASADDRRSEQTEQQLDVFKRVTAGIEAETSIANSAGILGWPQTHTDWVRPGIMLYGVSPFLDGWGEDEGLELVMTLTSRLIAVKHFKEGDAIGYGASWTCPEDMPIGVVSCGYGDGYPRHAVPGTLVMVNGVPTPLLGRVSMDTICVDLRQQPDAEVGDIVLLWGESMPVEEIAQSATTIPYEVLCSVTQRVQFQYIT</sequence>